<dbReference type="AlphaFoldDB" id="A0A7R8UM88"/>
<proteinExistence type="predicted"/>
<feature type="region of interest" description="Disordered" evidence="1">
    <location>
        <begin position="19"/>
        <end position="52"/>
    </location>
</feature>
<name>A0A7R8UM88_HERIL</name>
<feature type="compositionally biased region" description="Basic residues" evidence="1">
    <location>
        <begin position="431"/>
        <end position="448"/>
    </location>
</feature>
<evidence type="ECO:0000313" key="3">
    <source>
        <dbReference type="Proteomes" id="UP000594454"/>
    </source>
</evidence>
<keyword evidence="3" id="KW-1185">Reference proteome</keyword>
<accession>A0A7R8UM88</accession>
<evidence type="ECO:0000256" key="1">
    <source>
        <dbReference type="SAM" id="MobiDB-lite"/>
    </source>
</evidence>
<evidence type="ECO:0000313" key="2">
    <source>
        <dbReference type="EMBL" id="CAD7083477.1"/>
    </source>
</evidence>
<gene>
    <name evidence="2" type="ORF">HERILL_LOCUS6434</name>
</gene>
<dbReference type="EMBL" id="LR899010">
    <property type="protein sequence ID" value="CAD7083477.1"/>
    <property type="molecule type" value="Genomic_DNA"/>
</dbReference>
<reference evidence="2 3" key="1">
    <citation type="submission" date="2020-11" db="EMBL/GenBank/DDBJ databases">
        <authorList>
            <person name="Wallbank WR R."/>
            <person name="Pardo Diaz C."/>
            <person name="Kozak K."/>
            <person name="Martin S."/>
            <person name="Jiggins C."/>
            <person name="Moest M."/>
            <person name="Warren A I."/>
            <person name="Generalovic N T."/>
            <person name="Byers J.R.P. K."/>
            <person name="Montejo-Kovacevich G."/>
            <person name="Yen C E."/>
        </authorList>
    </citation>
    <scope>NUCLEOTIDE SEQUENCE [LARGE SCALE GENOMIC DNA]</scope>
</reference>
<dbReference type="InParanoid" id="A0A7R8UM88"/>
<dbReference type="Proteomes" id="UP000594454">
    <property type="component" value="Chromosome 2"/>
</dbReference>
<organism evidence="2 3">
    <name type="scientific">Hermetia illucens</name>
    <name type="common">Black soldier fly</name>
    <dbReference type="NCBI Taxonomy" id="343691"/>
    <lineage>
        <taxon>Eukaryota</taxon>
        <taxon>Metazoa</taxon>
        <taxon>Ecdysozoa</taxon>
        <taxon>Arthropoda</taxon>
        <taxon>Hexapoda</taxon>
        <taxon>Insecta</taxon>
        <taxon>Pterygota</taxon>
        <taxon>Neoptera</taxon>
        <taxon>Endopterygota</taxon>
        <taxon>Diptera</taxon>
        <taxon>Brachycera</taxon>
        <taxon>Stratiomyomorpha</taxon>
        <taxon>Stratiomyidae</taxon>
        <taxon>Hermetiinae</taxon>
        <taxon>Hermetia</taxon>
    </lineage>
</organism>
<sequence>MEHMIVKEEKPTVIVASGVAGSSKVKQEKSTTALAVTPAGKRTKKQRQAPNREKLKATIKEMDGKRLARLNTIENINKELEADAKMGYKWSSGPGLINGKVRWAYRDQIQKKMARILTQLLWNLKRMNVEEDKAATWKIPIFHFHCRSKGTEIKIIWDEDHPLHLVDVNLSIRISSLRSGRRYHERYIRIEKGEVGNKLRARDILQQWEIDNVNLTVLCLNYIEAGVRTPIISVLGLIEDKLTENKRKEHPILIENLKAFLDVAKLGQRSKETYYLQAAYPDNSLAGKAVTELYIDEVIDSLMPILTETFRVEIVLAKGLELLILLPPKYAHELQTIVEVKSAKIIKPFLSEKERRYNLAKFAKKTLLKEETIEFDDTEIGKSGIILREVSTKIEVGNHEKISGRKGKKGKKEERNHEKMTGTKGEMGDRKKAKLQRMRQRQKERKKQKQIEKKNTM</sequence>
<feature type="region of interest" description="Disordered" evidence="1">
    <location>
        <begin position="398"/>
        <end position="457"/>
    </location>
</feature>
<protein>
    <submittedName>
        <fullName evidence="2">Uncharacterized protein</fullName>
    </submittedName>
</protein>
<feature type="compositionally biased region" description="Basic and acidic residues" evidence="1">
    <location>
        <begin position="411"/>
        <end position="430"/>
    </location>
</feature>